<evidence type="ECO:0000313" key="3">
    <source>
        <dbReference type="Proteomes" id="UP001299012"/>
    </source>
</evidence>
<name>A0ABS9JH46_9ACTN</name>
<proteinExistence type="predicted"/>
<organism evidence="2 3">
    <name type="scientific">Streptomyces tricolor</name>
    <dbReference type="NCBI Taxonomy" id="68277"/>
    <lineage>
        <taxon>Bacteria</taxon>
        <taxon>Bacillati</taxon>
        <taxon>Actinomycetota</taxon>
        <taxon>Actinomycetes</taxon>
        <taxon>Kitasatosporales</taxon>
        <taxon>Streptomycetaceae</taxon>
        <taxon>Streptomyces</taxon>
        <taxon>Streptomyces violaceoruber group</taxon>
    </lineage>
</organism>
<keyword evidence="3" id="KW-1185">Reference proteome</keyword>
<evidence type="ECO:0000313" key="2">
    <source>
        <dbReference type="EMBL" id="MCG0064880.1"/>
    </source>
</evidence>
<feature type="region of interest" description="Disordered" evidence="1">
    <location>
        <begin position="74"/>
        <end position="125"/>
    </location>
</feature>
<dbReference type="RefSeq" id="WP_237481517.1">
    <property type="nucleotide sequence ID" value="NZ_JAKKZF010000057.1"/>
</dbReference>
<evidence type="ECO:0000256" key="1">
    <source>
        <dbReference type="SAM" id="MobiDB-lite"/>
    </source>
</evidence>
<sequence length="125" mass="13955">MNRPAIPPASTPTPHPDAALPRLYLPEEVAAVLGCSAWWVKGRARRRLIPFTRVGRAYRFSSDHLAEIVRMHEERPARNRQHPGGIAVPARQPAVRERTEAAAPTVRLKARPPRRMTKSQFGVAA</sequence>
<feature type="compositionally biased region" description="Basic residues" evidence="1">
    <location>
        <begin position="108"/>
        <end position="117"/>
    </location>
</feature>
<accession>A0ABS9JH46</accession>
<reference evidence="2 3" key="1">
    <citation type="submission" date="2022-01" db="EMBL/GenBank/DDBJ databases">
        <title>Draft Genome Sequences of Seven Type Strains of the Genus Streptomyces.</title>
        <authorList>
            <person name="Aziz S."/>
            <person name="Coretto E."/>
            <person name="Chronakova A."/>
            <person name="Sproer C."/>
            <person name="Huber K."/>
            <person name="Nouioui I."/>
            <person name="Gross H."/>
        </authorList>
    </citation>
    <scope>NUCLEOTIDE SEQUENCE [LARGE SCALE GENOMIC DNA]</scope>
    <source>
        <strain evidence="2 3">DSM 41685</strain>
    </source>
</reference>
<comment type="caution">
    <text evidence="2">The sequence shown here is derived from an EMBL/GenBank/DDBJ whole genome shotgun (WGS) entry which is preliminary data.</text>
</comment>
<protein>
    <submittedName>
        <fullName evidence="2">Helix-turn-helix domain-containing protein</fullName>
    </submittedName>
</protein>
<dbReference type="EMBL" id="JAKKZF010000057">
    <property type="protein sequence ID" value="MCG0064880.1"/>
    <property type="molecule type" value="Genomic_DNA"/>
</dbReference>
<dbReference type="Proteomes" id="UP001299012">
    <property type="component" value="Unassembled WGS sequence"/>
</dbReference>
<gene>
    <name evidence="2" type="ORF">L0F81_16520</name>
</gene>